<dbReference type="EMBL" id="JARBJD010000009">
    <property type="protein sequence ID" value="KAK2962816.1"/>
    <property type="molecule type" value="Genomic_DNA"/>
</dbReference>
<keyword evidence="3" id="KW-1185">Reference proteome</keyword>
<gene>
    <name evidence="2" type="ORF">BLNAU_2251</name>
</gene>
<name>A0ABQ9YGD6_9EUKA</name>
<feature type="region of interest" description="Disordered" evidence="1">
    <location>
        <begin position="644"/>
        <end position="716"/>
    </location>
</feature>
<protein>
    <submittedName>
        <fullName evidence="2">Uncharacterized protein</fullName>
    </submittedName>
</protein>
<dbReference type="Proteomes" id="UP001281761">
    <property type="component" value="Unassembled WGS sequence"/>
</dbReference>
<comment type="caution">
    <text evidence="2">The sequence shown here is derived from an EMBL/GenBank/DDBJ whole genome shotgun (WGS) entry which is preliminary data.</text>
</comment>
<evidence type="ECO:0000256" key="1">
    <source>
        <dbReference type="SAM" id="MobiDB-lite"/>
    </source>
</evidence>
<reference evidence="2 3" key="1">
    <citation type="journal article" date="2022" name="bioRxiv">
        <title>Genomics of Preaxostyla Flagellates Illuminates Evolutionary Transitions and the Path Towards Mitochondrial Loss.</title>
        <authorList>
            <person name="Novak L.V.F."/>
            <person name="Treitli S.C."/>
            <person name="Pyrih J."/>
            <person name="Halakuc P."/>
            <person name="Pipaliya S.V."/>
            <person name="Vacek V."/>
            <person name="Brzon O."/>
            <person name="Soukal P."/>
            <person name="Eme L."/>
            <person name="Dacks J.B."/>
            <person name="Karnkowska A."/>
            <person name="Elias M."/>
            <person name="Hampl V."/>
        </authorList>
    </citation>
    <scope>NUCLEOTIDE SEQUENCE [LARGE SCALE GENOMIC DNA]</scope>
    <source>
        <strain evidence="2">NAU3</strain>
        <tissue evidence="2">Gut</tissue>
    </source>
</reference>
<feature type="compositionally biased region" description="Polar residues" evidence="1">
    <location>
        <begin position="646"/>
        <end position="665"/>
    </location>
</feature>
<proteinExistence type="predicted"/>
<evidence type="ECO:0000313" key="3">
    <source>
        <dbReference type="Proteomes" id="UP001281761"/>
    </source>
</evidence>
<evidence type="ECO:0000313" key="2">
    <source>
        <dbReference type="EMBL" id="KAK2962816.1"/>
    </source>
</evidence>
<organism evidence="2 3">
    <name type="scientific">Blattamonas nauphoetae</name>
    <dbReference type="NCBI Taxonomy" id="2049346"/>
    <lineage>
        <taxon>Eukaryota</taxon>
        <taxon>Metamonada</taxon>
        <taxon>Preaxostyla</taxon>
        <taxon>Oxymonadida</taxon>
        <taxon>Blattamonas</taxon>
    </lineage>
</organism>
<accession>A0ABQ9YGD6</accession>
<sequence>MEDLALFSNIQPLLDTSPLPHTLSAITSIPQHPLPLSLVKSLYEPYYPTLPQEFSDIRTALPTLRHSTPSPLNQSDDSLLPPPSLLLTELHAQSTVILLSFARSLGFASAQSAVLLSADLTNSLYTYLSYVHSEKLDVRTAVYAEKGLDHSGLQDAMTQANFVLEEIKRINEGEIQSPDWTSVTEEIMNNALFVSTVGFLSPVPFIDNSLQKFASLASTEKIPHLCLGARLDSDFCTSLESAASSGRLDGALVPLSSLFGTASSSPYSLFISSHSSPKFEVFASSAGIAQPTVGIVDFFERIVAHPHPKFKLEQRENAHHALSDSIKKFCEVHQETLYHSTSSAFYLSLNTISQQTPMPESEVITEYLAQLQLNEQHRASSAKLPAVLPTPPQLPSLSPYLTKLEQTMHCCGFPVYLTHPQTDEDSSFAQSSSSPPSYIMVTCPIGMSVDTANAMMELLHVVYSSLVQLKQKTEQEMWEQFIRQVEESSTMNAEKQQKKKEENESKLLSFVERISSSQSDQYTWMLNDMSEYFSEPPQEDEEVDPNDLFGALEVNPEPEIIDDAVTPNTDVLMELVSSGYDMDEMIASSQPNLLTSKNKPVLTTKVNSTGVFAAIPTPSSFTDTDPAHPVRSFAPLALDLIPFNDNPKTVQSRPATSQLPQSQNPRAKPKQFYGAGKPVSKLASKPVGKTVAQTIRGSPKTLPSPKVKLTASSPKT</sequence>